<dbReference type="CDD" id="cd04301">
    <property type="entry name" value="NAT_SF"/>
    <property type="match status" value="1"/>
</dbReference>
<gene>
    <name evidence="2" type="ORF">FPZ47_20755</name>
</gene>
<proteinExistence type="predicted"/>
<dbReference type="Pfam" id="PF14542">
    <property type="entry name" value="Acetyltransf_CG"/>
    <property type="match status" value="1"/>
</dbReference>
<feature type="domain" description="N-acetyltransferase" evidence="1">
    <location>
        <begin position="11"/>
        <end position="97"/>
    </location>
</feature>
<keyword evidence="3" id="KW-1185">Reference proteome</keyword>
<dbReference type="InterPro" id="IPR016181">
    <property type="entry name" value="Acyl_CoA_acyltransferase"/>
</dbReference>
<dbReference type="SUPFAM" id="SSF55729">
    <property type="entry name" value="Acyl-CoA N-acyltransferases (Nat)"/>
    <property type="match status" value="1"/>
</dbReference>
<evidence type="ECO:0000313" key="2">
    <source>
        <dbReference type="EMBL" id="TVS84974.1"/>
    </source>
</evidence>
<evidence type="ECO:0000259" key="1">
    <source>
        <dbReference type="PROSITE" id="PS51729"/>
    </source>
</evidence>
<dbReference type="Proteomes" id="UP000320513">
    <property type="component" value="Unassembled WGS sequence"/>
</dbReference>
<evidence type="ECO:0000313" key="3">
    <source>
        <dbReference type="Proteomes" id="UP000320513"/>
    </source>
</evidence>
<dbReference type="GO" id="GO:0016740">
    <property type="term" value="F:transferase activity"/>
    <property type="evidence" value="ECO:0007669"/>
    <property type="project" value="UniProtKB-KW"/>
</dbReference>
<keyword evidence="2" id="KW-0808">Transferase</keyword>
<comment type="caution">
    <text evidence="2">The sequence shown here is derived from an EMBL/GenBank/DDBJ whole genome shotgun (WGS) entry which is preliminary data.</text>
</comment>
<accession>A0A557XH25</accession>
<dbReference type="EMBL" id="VMQU01000108">
    <property type="protein sequence ID" value="TVS84974.1"/>
    <property type="molecule type" value="Genomic_DNA"/>
</dbReference>
<protein>
    <submittedName>
        <fullName evidence="2">N-acetyltransferase</fullName>
    </submittedName>
</protein>
<reference evidence="2 3" key="1">
    <citation type="submission" date="2019-07" db="EMBL/GenBank/DDBJ databases">
        <title>New Mycobacterium species.</title>
        <authorList>
            <person name="Tortoli E."/>
            <person name="Ghielmetti G."/>
            <person name="Friedel U."/>
            <person name="Trovato A."/>
        </authorList>
    </citation>
    <scope>NUCLEOTIDE SEQUENCE [LARGE SCALE GENOMIC DNA]</scope>
    <source>
        <strain evidence="2 3">16-83</strain>
    </source>
</reference>
<dbReference type="AlphaFoldDB" id="A0A557XH25"/>
<name>A0A557XH25_9MYCO</name>
<sequence length="113" mass="12137">MPVDKTGAHAAISTGDGLYTIAVAGRVVGHASYADRGDQRVFDHTEIHPEFGGRGLATLLVEEALNDARDAGKRIVPVCSMIGTVLHKHAEFDDITDPVTEDILQWLRTPSSS</sequence>
<organism evidence="2 3">
    <name type="scientific">Mycobacterium helveticum</name>
    <dbReference type="NCBI Taxonomy" id="2592811"/>
    <lineage>
        <taxon>Bacteria</taxon>
        <taxon>Bacillati</taxon>
        <taxon>Actinomycetota</taxon>
        <taxon>Actinomycetes</taxon>
        <taxon>Mycobacteriales</taxon>
        <taxon>Mycobacteriaceae</taxon>
        <taxon>Mycobacterium</taxon>
    </lineage>
</organism>
<dbReference type="OrthoDB" id="5405911at2"/>
<dbReference type="RefSeq" id="WP_144954604.1">
    <property type="nucleotide sequence ID" value="NZ_VMQU01000108.1"/>
</dbReference>
<dbReference type="PROSITE" id="PS51729">
    <property type="entry name" value="GNAT_YJDJ"/>
    <property type="match status" value="1"/>
</dbReference>
<dbReference type="Gene3D" id="3.40.630.30">
    <property type="match status" value="1"/>
</dbReference>
<dbReference type="InterPro" id="IPR031165">
    <property type="entry name" value="GNAT_YJDJ"/>
</dbReference>